<dbReference type="Pfam" id="PF17175">
    <property type="entry name" value="MOLO1"/>
    <property type="match status" value="1"/>
</dbReference>
<dbReference type="PANTHER" id="PTHR33748">
    <property type="entry name" value="PROTEIN CBG04600"/>
    <property type="match status" value="1"/>
</dbReference>
<dbReference type="PANTHER" id="PTHR33748:SF5">
    <property type="entry name" value="GROUND-LIKE DOMAIN-CONTAINING PROTEIN"/>
    <property type="match status" value="1"/>
</dbReference>
<dbReference type="Gene3D" id="3.10.310.50">
    <property type="match status" value="1"/>
</dbReference>
<gene>
    <name evidence="2" type="ORF">Ciccas_011908</name>
</gene>
<evidence type="ECO:0000313" key="3">
    <source>
        <dbReference type="Proteomes" id="UP001626550"/>
    </source>
</evidence>
<feature type="signal peptide" evidence="1">
    <location>
        <begin position="1"/>
        <end position="15"/>
    </location>
</feature>
<dbReference type="Proteomes" id="UP001626550">
    <property type="component" value="Unassembled WGS sequence"/>
</dbReference>
<proteinExistence type="predicted"/>
<evidence type="ECO:0000256" key="1">
    <source>
        <dbReference type="SAM" id="SignalP"/>
    </source>
</evidence>
<dbReference type="EMBL" id="JBJKFK010003797">
    <property type="protein sequence ID" value="KAL3309544.1"/>
    <property type="molecule type" value="Genomic_DNA"/>
</dbReference>
<feature type="chain" id="PRO_5044858858" evidence="1">
    <location>
        <begin position="16"/>
        <end position="207"/>
    </location>
</feature>
<name>A0ABD2PQE4_9PLAT</name>
<dbReference type="InterPro" id="IPR033438">
    <property type="entry name" value="MOLO1"/>
</dbReference>
<protein>
    <submittedName>
        <fullName evidence="2">Uncharacterized protein</fullName>
    </submittedName>
</protein>
<accession>A0ABD2PQE4</accession>
<comment type="caution">
    <text evidence="2">The sequence shown here is derived from an EMBL/GenBank/DDBJ whole genome shotgun (WGS) entry which is preliminary data.</text>
</comment>
<evidence type="ECO:0000313" key="2">
    <source>
        <dbReference type="EMBL" id="KAL3309544.1"/>
    </source>
</evidence>
<keyword evidence="1" id="KW-0732">Signal</keyword>
<keyword evidence="3" id="KW-1185">Reference proteome</keyword>
<organism evidence="2 3">
    <name type="scientific">Cichlidogyrus casuarinus</name>
    <dbReference type="NCBI Taxonomy" id="1844966"/>
    <lineage>
        <taxon>Eukaryota</taxon>
        <taxon>Metazoa</taxon>
        <taxon>Spiralia</taxon>
        <taxon>Lophotrochozoa</taxon>
        <taxon>Platyhelminthes</taxon>
        <taxon>Monogenea</taxon>
        <taxon>Monopisthocotylea</taxon>
        <taxon>Dactylogyridea</taxon>
        <taxon>Ancyrocephalidae</taxon>
        <taxon>Cichlidogyrus</taxon>
    </lineage>
</organism>
<sequence length="207" mass="23532">MLLAVLTLFLVGVLANEGSLAYPDLTELRNQISTYPNIVYDVEKCVPSRFQSSVYASNKETFICDPRGIIKEIRSLNESLYNINTNVNQHSQKCQAGSPRPRVAVAVVEKMLRPRDSKQTVQFASIFAYHLFKTWNLRSECNGEDRMIIFYSKDDRVVYTFVGNLLAQILNKQKIIDITTEAQTSFGVDPGNGIKHMVDSYRYVFTS</sequence>
<reference evidence="2 3" key="1">
    <citation type="submission" date="2024-11" db="EMBL/GenBank/DDBJ databases">
        <title>Adaptive evolution of stress response genes in parasites aligns with host niche diversity.</title>
        <authorList>
            <person name="Hahn C."/>
            <person name="Resl P."/>
        </authorList>
    </citation>
    <scope>NUCLEOTIDE SEQUENCE [LARGE SCALE GENOMIC DNA]</scope>
    <source>
        <strain evidence="2">EGGRZ-B1_66</strain>
        <tissue evidence="2">Body</tissue>
    </source>
</reference>
<dbReference type="AlphaFoldDB" id="A0ABD2PQE4"/>